<dbReference type="SMART" id="SM00091">
    <property type="entry name" value="PAS"/>
    <property type="match status" value="1"/>
</dbReference>
<evidence type="ECO:0000313" key="4">
    <source>
        <dbReference type="Proteomes" id="UP000005297"/>
    </source>
</evidence>
<accession>Q0F319</accession>
<dbReference type="SUPFAM" id="SSF55073">
    <property type="entry name" value="Nucleotide cyclase"/>
    <property type="match status" value="1"/>
</dbReference>
<dbReference type="InterPro" id="IPR043128">
    <property type="entry name" value="Rev_trsase/Diguanyl_cyclase"/>
</dbReference>
<dbReference type="NCBIfam" id="TIGR00254">
    <property type="entry name" value="GGDEF"/>
    <property type="match status" value="1"/>
</dbReference>
<dbReference type="SUPFAM" id="SSF55785">
    <property type="entry name" value="PYP-like sensor domain (PAS domain)"/>
    <property type="match status" value="1"/>
</dbReference>
<evidence type="ECO:0000259" key="2">
    <source>
        <dbReference type="PROSITE" id="PS50887"/>
    </source>
</evidence>
<dbReference type="InterPro" id="IPR000160">
    <property type="entry name" value="GGDEF_dom"/>
</dbReference>
<dbReference type="Gene3D" id="3.30.70.270">
    <property type="match status" value="1"/>
</dbReference>
<proteinExistence type="predicted"/>
<dbReference type="AlphaFoldDB" id="Q0F319"/>
<sequence>MLALMALRQTLTLIDHSDSFTLKLQMETMQELPGLIVSVLAFIALYYLKETIMEHNQSLASKYKLESRLAGIVNNAFDAIITVDKSQRIVTFNKGAERIFGYDEDEIIGEKQEVLIPPRFVEKHRKYIDEFPIHPDKSRQMKVASSKIFARRKNGEEFPIEANISMTTIANETYFTAILRDITKQTKAEEDLEHMAFYDTLTALPNRLFFQKILHQRIASLNDSFAVLSIGLDHFKAINETLGYPAGDMALKAVAHRLQLFVDDQQHISRLGGDIFAILLPSQKKSENYTSLAEKIIDTFALPISIAGNAINIELSIGIAIYPLHGKDANSLTVCAETAMQFAKSTHQHFSTFAPEMQKDSLDHLQLVGELRHAIKQNQLVLHY</sequence>
<dbReference type="InterPro" id="IPR052155">
    <property type="entry name" value="Biofilm_reg_signaling"/>
</dbReference>
<name>Q0F319_9PROT</name>
<dbReference type="FunCoup" id="Q0F319">
    <property type="interactions" value="37"/>
</dbReference>
<dbReference type="CDD" id="cd00130">
    <property type="entry name" value="PAS"/>
    <property type="match status" value="1"/>
</dbReference>
<dbReference type="CDD" id="cd01949">
    <property type="entry name" value="GGDEF"/>
    <property type="match status" value="1"/>
</dbReference>
<evidence type="ECO:0000313" key="3">
    <source>
        <dbReference type="EMBL" id="EAU56122.1"/>
    </source>
</evidence>
<dbReference type="InParanoid" id="Q0F319"/>
<dbReference type="InterPro" id="IPR000014">
    <property type="entry name" value="PAS"/>
</dbReference>
<dbReference type="HOGENOM" id="CLU_000445_11_4_0"/>
<dbReference type="PROSITE" id="PS50887">
    <property type="entry name" value="GGDEF"/>
    <property type="match status" value="1"/>
</dbReference>
<feature type="domain" description="GGDEF" evidence="2">
    <location>
        <begin position="223"/>
        <end position="355"/>
    </location>
</feature>
<evidence type="ECO:0000259" key="1">
    <source>
        <dbReference type="PROSITE" id="PS50112"/>
    </source>
</evidence>
<dbReference type="Pfam" id="PF00990">
    <property type="entry name" value="GGDEF"/>
    <property type="match status" value="1"/>
</dbReference>
<gene>
    <name evidence="3" type="ORF">SPV1_04858</name>
</gene>
<dbReference type="SMART" id="SM00267">
    <property type="entry name" value="GGDEF"/>
    <property type="match status" value="1"/>
</dbReference>
<dbReference type="eggNOG" id="COG5001">
    <property type="taxonomic scope" value="Bacteria"/>
</dbReference>
<reference evidence="3 4" key="1">
    <citation type="submission" date="2006-09" db="EMBL/GenBank/DDBJ databases">
        <authorList>
            <person name="Emerson D."/>
            <person name="Ferriera S."/>
            <person name="Johnson J."/>
            <person name="Kravitz S."/>
            <person name="Halpern A."/>
            <person name="Remington K."/>
            <person name="Beeson K."/>
            <person name="Tran B."/>
            <person name="Rogers Y.-H."/>
            <person name="Friedman R."/>
            <person name="Venter J.C."/>
        </authorList>
    </citation>
    <scope>NUCLEOTIDE SEQUENCE [LARGE SCALE GENOMIC DNA]</scope>
    <source>
        <strain evidence="3 4">PV-1</strain>
    </source>
</reference>
<keyword evidence="4" id="KW-1185">Reference proteome</keyword>
<dbReference type="PROSITE" id="PS50112">
    <property type="entry name" value="PAS"/>
    <property type="match status" value="1"/>
</dbReference>
<dbReference type="Proteomes" id="UP000005297">
    <property type="component" value="Unassembled WGS sequence"/>
</dbReference>
<comment type="caution">
    <text evidence="3">The sequence shown here is derived from an EMBL/GenBank/DDBJ whole genome shotgun (WGS) entry which is preliminary data.</text>
</comment>
<feature type="domain" description="PAS" evidence="1">
    <location>
        <begin position="65"/>
        <end position="117"/>
    </location>
</feature>
<dbReference type="Gene3D" id="3.30.450.20">
    <property type="entry name" value="PAS domain"/>
    <property type="match status" value="1"/>
</dbReference>
<dbReference type="PANTHER" id="PTHR44757">
    <property type="entry name" value="DIGUANYLATE CYCLASE DGCP"/>
    <property type="match status" value="1"/>
</dbReference>
<protein>
    <submittedName>
        <fullName evidence="3">Signal transduction protein containing a membrane domain an EAL and a GGDEF domain-like</fullName>
    </submittedName>
</protein>
<dbReference type="EMBL" id="AATS01000001">
    <property type="protein sequence ID" value="EAU56122.1"/>
    <property type="molecule type" value="Genomic_DNA"/>
</dbReference>
<dbReference type="PANTHER" id="PTHR44757:SF2">
    <property type="entry name" value="BIOFILM ARCHITECTURE MAINTENANCE PROTEIN MBAA"/>
    <property type="match status" value="1"/>
</dbReference>
<dbReference type="InterPro" id="IPR035965">
    <property type="entry name" value="PAS-like_dom_sf"/>
</dbReference>
<dbReference type="NCBIfam" id="TIGR00229">
    <property type="entry name" value="sensory_box"/>
    <property type="match status" value="1"/>
</dbReference>
<organism evidence="3 4">
    <name type="scientific">Mariprofundus ferrooxydans PV-1</name>
    <dbReference type="NCBI Taxonomy" id="314345"/>
    <lineage>
        <taxon>Bacteria</taxon>
        <taxon>Pseudomonadati</taxon>
        <taxon>Pseudomonadota</taxon>
        <taxon>Candidatius Mariprofundia</taxon>
        <taxon>Mariprofundales</taxon>
        <taxon>Mariprofundaceae</taxon>
        <taxon>Mariprofundus</taxon>
    </lineage>
</organism>
<dbReference type="InterPro" id="IPR029787">
    <property type="entry name" value="Nucleotide_cyclase"/>
</dbReference>
<dbReference type="Pfam" id="PF13426">
    <property type="entry name" value="PAS_9"/>
    <property type="match status" value="1"/>
</dbReference>